<organism evidence="1 2">
    <name type="scientific">Platanthera zijinensis</name>
    <dbReference type="NCBI Taxonomy" id="2320716"/>
    <lineage>
        <taxon>Eukaryota</taxon>
        <taxon>Viridiplantae</taxon>
        <taxon>Streptophyta</taxon>
        <taxon>Embryophyta</taxon>
        <taxon>Tracheophyta</taxon>
        <taxon>Spermatophyta</taxon>
        <taxon>Magnoliopsida</taxon>
        <taxon>Liliopsida</taxon>
        <taxon>Asparagales</taxon>
        <taxon>Orchidaceae</taxon>
        <taxon>Orchidoideae</taxon>
        <taxon>Orchideae</taxon>
        <taxon>Orchidinae</taxon>
        <taxon>Platanthera</taxon>
    </lineage>
</organism>
<reference evidence="1 2" key="1">
    <citation type="journal article" date="2022" name="Nat. Plants">
        <title>Genomes of leafy and leafless Platanthera orchids illuminate the evolution of mycoheterotrophy.</title>
        <authorList>
            <person name="Li M.H."/>
            <person name="Liu K.W."/>
            <person name="Li Z."/>
            <person name="Lu H.C."/>
            <person name="Ye Q.L."/>
            <person name="Zhang D."/>
            <person name="Wang J.Y."/>
            <person name="Li Y.F."/>
            <person name="Zhong Z.M."/>
            <person name="Liu X."/>
            <person name="Yu X."/>
            <person name="Liu D.K."/>
            <person name="Tu X.D."/>
            <person name="Liu B."/>
            <person name="Hao Y."/>
            <person name="Liao X.Y."/>
            <person name="Jiang Y.T."/>
            <person name="Sun W.H."/>
            <person name="Chen J."/>
            <person name="Chen Y.Q."/>
            <person name="Ai Y."/>
            <person name="Zhai J.W."/>
            <person name="Wu S.S."/>
            <person name="Zhou Z."/>
            <person name="Hsiao Y.Y."/>
            <person name="Wu W.L."/>
            <person name="Chen Y.Y."/>
            <person name="Lin Y.F."/>
            <person name="Hsu J.L."/>
            <person name="Li C.Y."/>
            <person name="Wang Z.W."/>
            <person name="Zhao X."/>
            <person name="Zhong W.Y."/>
            <person name="Ma X.K."/>
            <person name="Ma L."/>
            <person name="Huang J."/>
            <person name="Chen G.Z."/>
            <person name="Huang M.Z."/>
            <person name="Huang L."/>
            <person name="Peng D.H."/>
            <person name="Luo Y.B."/>
            <person name="Zou S.Q."/>
            <person name="Chen S.P."/>
            <person name="Lan S."/>
            <person name="Tsai W.C."/>
            <person name="Van de Peer Y."/>
            <person name="Liu Z.J."/>
        </authorList>
    </citation>
    <scope>NUCLEOTIDE SEQUENCE [LARGE SCALE GENOMIC DNA]</scope>
    <source>
        <strain evidence="1">Lor287</strain>
    </source>
</reference>
<dbReference type="InterPro" id="IPR008978">
    <property type="entry name" value="HSP20-like_chaperone"/>
</dbReference>
<dbReference type="AlphaFoldDB" id="A0AAP0B985"/>
<sequence length="181" mass="19882">MRVHPAPKKRSITFRYDANASFSAAEEILGRQKKLRRLPHIFSKVLELPFHADADVSIAEDSDCFRFVAAVAGWSGGVRARAIQIYPGVMKVVIRDSEVGSGDDAGSGDDLSVEDLELDRWRFRLPPETRPARATAEYSDGELIVTVPKCLDPDDTEEEGEEDGLGGDLINSGINQLVLVQ</sequence>
<keyword evidence="2" id="KW-1185">Reference proteome</keyword>
<evidence type="ECO:0008006" key="3">
    <source>
        <dbReference type="Google" id="ProtNLM"/>
    </source>
</evidence>
<dbReference type="SUPFAM" id="SSF49764">
    <property type="entry name" value="HSP20-like chaperones"/>
    <property type="match status" value="1"/>
</dbReference>
<evidence type="ECO:0000313" key="1">
    <source>
        <dbReference type="EMBL" id="KAK8933824.1"/>
    </source>
</evidence>
<dbReference type="PANTHER" id="PTHR33879:SF3">
    <property type="entry name" value="17.6 KDA CLASS II HEAT SHOCK PROTEIN-RELATED"/>
    <property type="match status" value="1"/>
</dbReference>
<dbReference type="Proteomes" id="UP001418222">
    <property type="component" value="Unassembled WGS sequence"/>
</dbReference>
<comment type="caution">
    <text evidence="1">The sequence shown here is derived from an EMBL/GenBank/DDBJ whole genome shotgun (WGS) entry which is preliminary data.</text>
</comment>
<dbReference type="EMBL" id="JBBWWQ010000013">
    <property type="protein sequence ID" value="KAK8933824.1"/>
    <property type="molecule type" value="Genomic_DNA"/>
</dbReference>
<evidence type="ECO:0000313" key="2">
    <source>
        <dbReference type="Proteomes" id="UP001418222"/>
    </source>
</evidence>
<dbReference type="CDD" id="cd06464">
    <property type="entry name" value="ACD_sHsps-like"/>
    <property type="match status" value="1"/>
</dbReference>
<name>A0AAP0B985_9ASPA</name>
<proteinExistence type="predicted"/>
<gene>
    <name evidence="1" type="ORF">KSP39_PZI015394</name>
</gene>
<protein>
    <recommendedName>
        <fullName evidence="3">SHSP domain-containing protein</fullName>
    </recommendedName>
</protein>
<dbReference type="PANTHER" id="PTHR33879">
    <property type="entry name" value="17.6 KDA CLASS II HEAT SHOCK PROTEIN-RELATED"/>
    <property type="match status" value="1"/>
</dbReference>
<accession>A0AAP0B985</accession>